<protein>
    <recommendedName>
        <fullName evidence="3">Protein SCAI</fullName>
    </recommendedName>
</protein>
<dbReference type="InterPro" id="IPR022709">
    <property type="entry name" value="SCAI"/>
</dbReference>
<feature type="non-terminal residue" evidence="1">
    <location>
        <position position="1"/>
    </location>
</feature>
<evidence type="ECO:0008006" key="3">
    <source>
        <dbReference type="Google" id="ProtNLM"/>
    </source>
</evidence>
<reference evidence="1 2" key="1">
    <citation type="journal article" date="2013" name="BMC Genomics">
        <title>The miniature genome of a carnivorous plant Genlisea aurea contains a low number of genes and short non-coding sequences.</title>
        <authorList>
            <person name="Leushkin E.V."/>
            <person name="Sutormin R.A."/>
            <person name="Nabieva E.R."/>
            <person name="Penin A.A."/>
            <person name="Kondrashov A.S."/>
            <person name="Logacheva M.D."/>
        </authorList>
    </citation>
    <scope>NUCLEOTIDE SEQUENCE [LARGE SCALE GENOMIC DNA]</scope>
</reference>
<gene>
    <name evidence="1" type="ORF">M569_16609</name>
</gene>
<dbReference type="AlphaFoldDB" id="S8DFQ1"/>
<dbReference type="EMBL" id="AUSU01009441">
    <property type="protein sequence ID" value="EPS58207.1"/>
    <property type="molecule type" value="Genomic_DNA"/>
</dbReference>
<sequence length="313" mass="34920">QVKFAELTLDTFRMLQCLEWEPSGSFYQKNLADSISNGGMTENSLTSGMIDINLLADMTDPNLPPNPKKAIMYRPSMAQLLSAIATASQELQPDRVLLIYVSAPGNAISSSPSEVNNTGTFRKSSRLSAPLKNHHDDRNGGGCENRLNTKRVSNQYYENYLTLGPGKNGGSSVFFPGDIIPFTRRPLFLIVDSDSSHVFKAAELVEPISLFLSPSRPSYKNRSVVSDVQIGSQFTFFLTAPLLAFCQLVDYDMAGDHHHLEKFNGMEQIVSSAFSKWEEILCTSLDLDIAWAQLLRDPFLRRLLLRYLLLISI</sequence>
<dbReference type="OrthoDB" id="883121at2759"/>
<name>S8DFQ1_9LAMI</name>
<dbReference type="Proteomes" id="UP000015453">
    <property type="component" value="Unassembled WGS sequence"/>
</dbReference>
<proteinExistence type="predicted"/>
<dbReference type="Pfam" id="PF12070">
    <property type="entry name" value="SCAI"/>
    <property type="match status" value="1"/>
</dbReference>
<evidence type="ECO:0000313" key="2">
    <source>
        <dbReference type="Proteomes" id="UP000015453"/>
    </source>
</evidence>
<dbReference type="GO" id="GO:0006351">
    <property type="term" value="P:DNA-templated transcription"/>
    <property type="evidence" value="ECO:0007669"/>
    <property type="project" value="InterPro"/>
</dbReference>
<organism evidence="1 2">
    <name type="scientific">Genlisea aurea</name>
    <dbReference type="NCBI Taxonomy" id="192259"/>
    <lineage>
        <taxon>Eukaryota</taxon>
        <taxon>Viridiplantae</taxon>
        <taxon>Streptophyta</taxon>
        <taxon>Embryophyta</taxon>
        <taxon>Tracheophyta</taxon>
        <taxon>Spermatophyta</taxon>
        <taxon>Magnoliopsida</taxon>
        <taxon>eudicotyledons</taxon>
        <taxon>Gunneridae</taxon>
        <taxon>Pentapetalae</taxon>
        <taxon>asterids</taxon>
        <taxon>lamiids</taxon>
        <taxon>Lamiales</taxon>
        <taxon>Lentibulariaceae</taxon>
        <taxon>Genlisea</taxon>
    </lineage>
</organism>
<comment type="caution">
    <text evidence="1">The sequence shown here is derived from an EMBL/GenBank/DDBJ whole genome shotgun (WGS) entry which is preliminary data.</text>
</comment>
<dbReference type="PANTHER" id="PTHR21243">
    <property type="entry name" value="PROTEIN SCAI"/>
    <property type="match status" value="1"/>
</dbReference>
<dbReference type="GO" id="GO:0003714">
    <property type="term" value="F:transcription corepressor activity"/>
    <property type="evidence" value="ECO:0007669"/>
    <property type="project" value="InterPro"/>
</dbReference>
<evidence type="ECO:0000313" key="1">
    <source>
        <dbReference type="EMBL" id="EPS58207.1"/>
    </source>
</evidence>
<accession>S8DFQ1</accession>
<keyword evidence="2" id="KW-1185">Reference proteome</keyword>